<accession>A0ABW3K665</accession>
<keyword evidence="3 6" id="KW-0808">Transferase</keyword>
<dbReference type="PANTHER" id="PTHR43630">
    <property type="entry name" value="POLY-BETA-1,6-N-ACETYL-D-GLUCOSAMINE SYNTHASE"/>
    <property type="match status" value="1"/>
</dbReference>
<dbReference type="GO" id="GO:0016757">
    <property type="term" value="F:glycosyltransferase activity"/>
    <property type="evidence" value="ECO:0007669"/>
    <property type="project" value="UniProtKB-KW"/>
</dbReference>
<organism evidence="6 7">
    <name type="scientific">Ohtaekwangia kribbensis</name>
    <dbReference type="NCBI Taxonomy" id="688913"/>
    <lineage>
        <taxon>Bacteria</taxon>
        <taxon>Pseudomonadati</taxon>
        <taxon>Bacteroidota</taxon>
        <taxon>Cytophagia</taxon>
        <taxon>Cytophagales</taxon>
        <taxon>Fulvivirgaceae</taxon>
        <taxon>Ohtaekwangia</taxon>
    </lineage>
</organism>
<evidence type="ECO:0000313" key="6">
    <source>
        <dbReference type="EMBL" id="MFD1000950.1"/>
    </source>
</evidence>
<evidence type="ECO:0000256" key="4">
    <source>
        <dbReference type="SAM" id="Phobius"/>
    </source>
</evidence>
<dbReference type="EMBL" id="JBHTKA010000007">
    <property type="protein sequence ID" value="MFD1000950.1"/>
    <property type="molecule type" value="Genomic_DNA"/>
</dbReference>
<comment type="caution">
    <text evidence="6">The sequence shown here is derived from an EMBL/GenBank/DDBJ whole genome shotgun (WGS) entry which is preliminary data.</text>
</comment>
<reference evidence="7" key="1">
    <citation type="journal article" date="2019" name="Int. J. Syst. Evol. Microbiol.">
        <title>The Global Catalogue of Microorganisms (GCM) 10K type strain sequencing project: providing services to taxonomists for standard genome sequencing and annotation.</title>
        <authorList>
            <consortium name="The Broad Institute Genomics Platform"/>
            <consortium name="The Broad Institute Genome Sequencing Center for Infectious Disease"/>
            <person name="Wu L."/>
            <person name="Ma J."/>
        </authorList>
    </citation>
    <scope>NUCLEOTIDE SEQUENCE [LARGE SCALE GENOMIC DNA]</scope>
    <source>
        <strain evidence="7">CCUG 58938</strain>
    </source>
</reference>
<comment type="similarity">
    <text evidence="1">Belongs to the glycosyltransferase 2 family.</text>
</comment>
<evidence type="ECO:0000256" key="1">
    <source>
        <dbReference type="ARBA" id="ARBA00006739"/>
    </source>
</evidence>
<dbReference type="InterPro" id="IPR001173">
    <property type="entry name" value="Glyco_trans_2-like"/>
</dbReference>
<evidence type="ECO:0000256" key="3">
    <source>
        <dbReference type="ARBA" id="ARBA00022679"/>
    </source>
</evidence>
<dbReference type="SUPFAM" id="SSF53448">
    <property type="entry name" value="Nucleotide-diphospho-sugar transferases"/>
    <property type="match status" value="1"/>
</dbReference>
<keyword evidence="2 6" id="KW-0328">Glycosyltransferase</keyword>
<dbReference type="InterPro" id="IPR029044">
    <property type="entry name" value="Nucleotide-diphossugar_trans"/>
</dbReference>
<keyword evidence="4" id="KW-1133">Transmembrane helix</keyword>
<dbReference type="Pfam" id="PF00535">
    <property type="entry name" value="Glycos_transf_2"/>
    <property type="match status" value="1"/>
</dbReference>
<evidence type="ECO:0000256" key="2">
    <source>
        <dbReference type="ARBA" id="ARBA00022676"/>
    </source>
</evidence>
<sequence length="366" mass="41303">MLYLLVLFGCSYGLGVLALWRAWSNPPVIPSKQQDIAPFITVLIAARNEAKNIHDLLEDLLKQNYPSYEVIVVDDHSEDDTIEIAARFTREYTSFRVIRSAKPGKKLALTEGVKHAQGSIIVATDADCRVPEHWLSAIAIYFQQPEVKMVFGGVRMQQENFFHDLQAIEFSSLIGSGAATAAMGYPTMCNGANIAYCKAVFEEVNGYTGNEHVPSGDDEFLMRKIKAIYPAGIYFMNDARSVVITQPNETAGAFIKQRLRWAGKWRYNSSAYTMLLAIYIFSIQVITVLCWGLLFNSDERLQVTALLWLAVKALLEFLFLSSVCRFLGCRWNGLAFMMLQVIYPLYVMSIGLFAHFIPQQWKGRTL</sequence>
<evidence type="ECO:0000313" key="7">
    <source>
        <dbReference type="Proteomes" id="UP001597112"/>
    </source>
</evidence>
<evidence type="ECO:0000259" key="5">
    <source>
        <dbReference type="Pfam" id="PF00535"/>
    </source>
</evidence>
<dbReference type="EC" id="2.4.-.-" evidence="6"/>
<feature type="transmembrane region" description="Helical" evidence="4">
    <location>
        <begin position="272"/>
        <end position="294"/>
    </location>
</feature>
<keyword evidence="7" id="KW-1185">Reference proteome</keyword>
<keyword evidence="4" id="KW-0472">Membrane</keyword>
<dbReference type="Proteomes" id="UP001597112">
    <property type="component" value="Unassembled WGS sequence"/>
</dbReference>
<protein>
    <submittedName>
        <fullName evidence="6">Glycosyltransferase</fullName>
        <ecNumber evidence="6">2.4.-.-</ecNumber>
    </submittedName>
</protein>
<feature type="domain" description="Glycosyltransferase 2-like" evidence="5">
    <location>
        <begin position="41"/>
        <end position="202"/>
    </location>
</feature>
<keyword evidence="4" id="KW-0812">Transmembrane</keyword>
<gene>
    <name evidence="6" type="ORF">ACFQ21_16610</name>
</gene>
<feature type="transmembrane region" description="Helical" evidence="4">
    <location>
        <begin position="334"/>
        <end position="357"/>
    </location>
</feature>
<name>A0ABW3K665_9BACT</name>
<proteinExistence type="inferred from homology"/>
<dbReference type="Gene3D" id="3.90.550.10">
    <property type="entry name" value="Spore Coat Polysaccharide Biosynthesis Protein SpsA, Chain A"/>
    <property type="match status" value="1"/>
</dbReference>
<dbReference type="PANTHER" id="PTHR43630:SF1">
    <property type="entry name" value="POLY-BETA-1,6-N-ACETYL-D-GLUCOSAMINE SYNTHASE"/>
    <property type="match status" value="1"/>
</dbReference>
<dbReference type="RefSeq" id="WP_377580404.1">
    <property type="nucleotide sequence ID" value="NZ_JBHTKA010000007.1"/>
</dbReference>
<feature type="transmembrane region" description="Helical" evidence="4">
    <location>
        <begin position="306"/>
        <end position="328"/>
    </location>
</feature>